<feature type="chain" id="PRO_5045290719" description="DUF3108 domain-containing protein" evidence="1">
    <location>
        <begin position="36"/>
        <end position="265"/>
    </location>
</feature>
<dbReference type="EMBL" id="JAHZSS010000011">
    <property type="protein sequence ID" value="MBW8191473.1"/>
    <property type="molecule type" value="Genomic_DNA"/>
</dbReference>
<comment type="caution">
    <text evidence="2">The sequence shown here is derived from an EMBL/GenBank/DDBJ whole genome shotgun (WGS) entry which is preliminary data.</text>
</comment>
<dbReference type="RefSeq" id="WP_220104153.1">
    <property type="nucleotide sequence ID" value="NZ_JAHZSS010000011.1"/>
</dbReference>
<organism evidence="2 3">
    <name type="scientific">Neiella holothuriorum</name>
    <dbReference type="NCBI Taxonomy" id="2870530"/>
    <lineage>
        <taxon>Bacteria</taxon>
        <taxon>Pseudomonadati</taxon>
        <taxon>Pseudomonadota</taxon>
        <taxon>Gammaproteobacteria</taxon>
        <taxon>Alteromonadales</taxon>
        <taxon>Echinimonadaceae</taxon>
        <taxon>Neiella</taxon>
    </lineage>
</organism>
<dbReference type="Proteomes" id="UP001166251">
    <property type="component" value="Unassembled WGS sequence"/>
</dbReference>
<keyword evidence="1" id="KW-0732">Signal</keyword>
<reference evidence="2" key="1">
    <citation type="submission" date="2021-07" db="EMBL/GenBank/DDBJ databases">
        <title>Neiella marina sp. nov., isolated from the intestinal content of sea cucumber Apostichopus japonicus.</title>
        <authorList>
            <person name="Bai X."/>
        </authorList>
    </citation>
    <scope>NUCLEOTIDE SEQUENCE</scope>
    <source>
        <strain evidence="2">126</strain>
    </source>
</reference>
<accession>A0ABS7EGN4</accession>
<proteinExistence type="predicted"/>
<gene>
    <name evidence="2" type="ORF">K0504_10535</name>
</gene>
<feature type="signal peptide" evidence="1">
    <location>
        <begin position="1"/>
        <end position="35"/>
    </location>
</feature>
<protein>
    <recommendedName>
        <fullName evidence="4">DUF3108 domain-containing protein</fullName>
    </recommendedName>
</protein>
<evidence type="ECO:0000313" key="3">
    <source>
        <dbReference type="Proteomes" id="UP001166251"/>
    </source>
</evidence>
<evidence type="ECO:0000313" key="2">
    <source>
        <dbReference type="EMBL" id="MBW8191473.1"/>
    </source>
</evidence>
<keyword evidence="3" id="KW-1185">Reference proteome</keyword>
<evidence type="ECO:0008006" key="4">
    <source>
        <dbReference type="Google" id="ProtNLM"/>
    </source>
</evidence>
<sequence length="265" mass="30058">MNTRKIPTTLIPIATVISTLVVGTTALSLSFNAHAGIATEAANCVLDKQHLSANYTLTRTFDIGRSQTKSLTLWRNANEVALQYPQEKITEVWTRGHDGRSRPVRYFDQYQRGIEYFPDEVKNSRSEQVWQTKYQLIDDEFRSSMALVASTGSGCQRTETYELKKQGKIYRLVWQPQSQLVVEYREKAMSQDFVIKLQEVSQEDDKIEQFFVSRQAYQTTDYADVGDNESDPFLRKMMNLGFVSHGASGFYSADGKPLGGSGHAH</sequence>
<name>A0ABS7EGN4_9GAMM</name>
<evidence type="ECO:0000256" key="1">
    <source>
        <dbReference type="SAM" id="SignalP"/>
    </source>
</evidence>